<evidence type="ECO:0000256" key="1">
    <source>
        <dbReference type="SAM" id="Phobius"/>
    </source>
</evidence>
<keyword evidence="1" id="KW-0812">Transmembrane</keyword>
<dbReference type="AlphaFoldDB" id="A0A1X9T2R1"/>
<dbReference type="EMBL" id="CP018791">
    <property type="protein sequence ID" value="ARR02679.1"/>
    <property type="molecule type" value="Genomic_DNA"/>
</dbReference>
<dbReference type="Proteomes" id="UP000194265">
    <property type="component" value="Chromosome"/>
</dbReference>
<evidence type="ECO:0000313" key="3">
    <source>
        <dbReference type="Proteomes" id="UP000194265"/>
    </source>
</evidence>
<accession>A0A1X9T2R1</accession>
<proteinExistence type="predicted"/>
<keyword evidence="1" id="KW-1133">Transmembrane helix</keyword>
<dbReference type="RefSeq" id="WP_152023662.1">
    <property type="nucleotide sequence ID" value="NZ_CP018791.1"/>
</dbReference>
<sequence>MNKNILKNIIIFITLLVSVYAGIFYFSLKAYTDELNRVYGDVMNYNLNIRESLEDIKNNPSKYDPNLYIKGNLLENITKISKKMNSDVPMEQAVAKMEAKELKDLYAPHIQEYADIQEFVINNRQGNNFRKKVLEEYNTFYSNPRIPPKTGKRIGNGIRSNLSLEEFQNKMIEDGAIHFGISKEDFINDPQKMQRVNNISVVYSKAKQVYDQEFEKATNKIQTDKLSSIKQRYNSIKEEYKGDTKFINSLPNANVILDKIKTWDGESRANASAFLHSIPLKDLNKILTDRGVDGYKEFVELFSTPDNFEDVEVMISSILPFSETFSPIGSNVLPSILKQARAYKNLGLNSTVKNNPNIFNLGSNNVVYQYDQYGNKINTGFIRNNYDVKKINEIMGVLDELAELEAMGNK</sequence>
<dbReference type="STRING" id="1660074.CVIC8964_1290"/>
<name>A0A1X9T2R1_9BACT</name>
<reference evidence="2 3" key="1">
    <citation type="journal article" date="2017" name="Genome Biol. Evol.">
        <title>Comparative Genomic Analysis Identifies a Campylobacter Clade Deficient in Selenium Metabolism.</title>
        <authorList>
            <person name="Miller W.G."/>
            <person name="Yee E."/>
            <person name="Lopes B.S."/>
            <person name="Chapman M.H."/>
            <person name="Huynh S."/>
            <person name="Bono J.L."/>
            <person name="Parker C.T."/>
            <person name="Strachan N.J.C."/>
            <person name="Forbes K.J."/>
        </authorList>
    </citation>
    <scope>NUCLEOTIDE SEQUENCE [LARGE SCALE GENOMIC DNA]</scope>
    <source>
        <strain evidence="2 3">RM8964</strain>
    </source>
</reference>
<organism evidence="2 3">
    <name type="scientific">Campylobacter vicugnae</name>
    <dbReference type="NCBI Taxonomy" id="1660076"/>
    <lineage>
        <taxon>Bacteria</taxon>
        <taxon>Pseudomonadati</taxon>
        <taxon>Campylobacterota</taxon>
        <taxon>Epsilonproteobacteria</taxon>
        <taxon>Campylobacterales</taxon>
        <taxon>Campylobacteraceae</taxon>
        <taxon>Campylobacter</taxon>
    </lineage>
</organism>
<evidence type="ECO:0000313" key="2">
    <source>
        <dbReference type="EMBL" id="ARR02679.1"/>
    </source>
</evidence>
<protein>
    <submittedName>
        <fullName evidence="2">Uncharacterized protein</fullName>
    </submittedName>
</protein>
<feature type="transmembrane region" description="Helical" evidence="1">
    <location>
        <begin position="9"/>
        <end position="28"/>
    </location>
</feature>
<keyword evidence="1" id="KW-0472">Membrane</keyword>
<gene>
    <name evidence="2" type="ORF">CVIC8964_1290</name>
</gene>